<dbReference type="PROSITE" id="PS50001">
    <property type="entry name" value="SH2"/>
    <property type="match status" value="1"/>
</dbReference>
<proteinExistence type="predicted"/>
<dbReference type="Proteomes" id="UP000499080">
    <property type="component" value="Unassembled WGS sequence"/>
</dbReference>
<accession>A0A4Y2TCH9</accession>
<evidence type="ECO:0000313" key="3">
    <source>
        <dbReference type="EMBL" id="GBN97109.1"/>
    </source>
</evidence>
<reference evidence="3 4" key="1">
    <citation type="journal article" date="2019" name="Sci. Rep.">
        <title>Orb-weaving spider Araneus ventricosus genome elucidates the spidroin gene catalogue.</title>
        <authorList>
            <person name="Kono N."/>
            <person name="Nakamura H."/>
            <person name="Ohtoshi R."/>
            <person name="Moran D.A.P."/>
            <person name="Shinohara A."/>
            <person name="Yoshida Y."/>
            <person name="Fujiwara M."/>
            <person name="Mori M."/>
            <person name="Tomita M."/>
            <person name="Arakawa K."/>
        </authorList>
    </citation>
    <scope>NUCLEOTIDE SEQUENCE [LARGE SCALE GENOMIC DNA]</scope>
</reference>
<dbReference type="InterPro" id="IPR000980">
    <property type="entry name" value="SH2"/>
</dbReference>
<evidence type="ECO:0000259" key="2">
    <source>
        <dbReference type="PROSITE" id="PS50001"/>
    </source>
</evidence>
<dbReference type="EMBL" id="BGPR01026971">
    <property type="protein sequence ID" value="GBN97109.1"/>
    <property type="molecule type" value="Genomic_DNA"/>
</dbReference>
<gene>
    <name evidence="3" type="ORF">AVEN_49899_1</name>
</gene>
<dbReference type="Gene3D" id="3.30.505.10">
    <property type="entry name" value="SH2 domain"/>
    <property type="match status" value="1"/>
</dbReference>
<dbReference type="Pfam" id="PF00017">
    <property type="entry name" value="SH2"/>
    <property type="match status" value="1"/>
</dbReference>
<evidence type="ECO:0000256" key="1">
    <source>
        <dbReference type="PROSITE-ProRule" id="PRU00191"/>
    </source>
</evidence>
<name>A0A4Y2TCH9_ARAVE</name>
<organism evidence="3 4">
    <name type="scientific">Araneus ventricosus</name>
    <name type="common">Orbweaver spider</name>
    <name type="synonym">Epeira ventricosa</name>
    <dbReference type="NCBI Taxonomy" id="182803"/>
    <lineage>
        <taxon>Eukaryota</taxon>
        <taxon>Metazoa</taxon>
        <taxon>Ecdysozoa</taxon>
        <taxon>Arthropoda</taxon>
        <taxon>Chelicerata</taxon>
        <taxon>Arachnida</taxon>
        <taxon>Araneae</taxon>
        <taxon>Araneomorphae</taxon>
        <taxon>Entelegynae</taxon>
        <taxon>Araneoidea</taxon>
        <taxon>Araneidae</taxon>
        <taxon>Araneus</taxon>
    </lineage>
</organism>
<evidence type="ECO:0000313" key="4">
    <source>
        <dbReference type="Proteomes" id="UP000499080"/>
    </source>
</evidence>
<dbReference type="OrthoDB" id="67310at2759"/>
<sequence length="294" mass="33573">MFLVRRSTRRKDIYVLSVVHNAHTYNYEIQCKDKFYFIDDGPYLESLEHIIDYYSRMADGLPTNLLYAVPPETTVSLDIDDQPTKVAAENVYEIKLKLKKMVKHMLTLNSNTVENISSKFNNAESLKISSMTCPKASLNICCTDQQTTSPGDRLCLFEGNWISYEVLPNIPFGMVGVMIIPSLAILWEVSSPISDKDNTMVFSSASKHLSWTLGSVQILADLSIDTMKIPIGVSRVDSTRDDSNFRRLIFLKQSLRMMFPSLKVKSKFSCQVLFYETLRIASSNKEEERKHVHK</sequence>
<feature type="domain" description="SH2" evidence="2">
    <location>
        <begin position="1"/>
        <end position="69"/>
    </location>
</feature>
<comment type="caution">
    <text evidence="3">The sequence shown here is derived from an EMBL/GenBank/DDBJ whole genome shotgun (WGS) entry which is preliminary data.</text>
</comment>
<protein>
    <recommendedName>
        <fullName evidence="2">SH2 domain-containing protein</fullName>
    </recommendedName>
</protein>
<keyword evidence="4" id="KW-1185">Reference proteome</keyword>
<dbReference type="SUPFAM" id="SSF55550">
    <property type="entry name" value="SH2 domain"/>
    <property type="match status" value="1"/>
</dbReference>
<dbReference type="InterPro" id="IPR036860">
    <property type="entry name" value="SH2_dom_sf"/>
</dbReference>
<dbReference type="AlphaFoldDB" id="A0A4Y2TCH9"/>
<keyword evidence="1" id="KW-0727">SH2 domain</keyword>